<protein>
    <recommendedName>
        <fullName evidence="2">DUF7918 domain-containing protein</fullName>
    </recommendedName>
</protein>
<dbReference type="Proteomes" id="UP000799777">
    <property type="component" value="Unassembled WGS sequence"/>
</dbReference>
<evidence type="ECO:0000256" key="1">
    <source>
        <dbReference type="SAM" id="MobiDB-lite"/>
    </source>
</evidence>
<dbReference type="Pfam" id="PF25534">
    <property type="entry name" value="DUF7918"/>
    <property type="match status" value="1"/>
</dbReference>
<gene>
    <name evidence="3" type="ORF">EK21DRAFT_104199</name>
</gene>
<feature type="compositionally biased region" description="Polar residues" evidence="1">
    <location>
        <begin position="267"/>
        <end position="276"/>
    </location>
</feature>
<keyword evidence="4" id="KW-1185">Reference proteome</keyword>
<name>A0A9P4H011_9PLEO</name>
<dbReference type="EMBL" id="ML978274">
    <property type="protein sequence ID" value="KAF2025120.1"/>
    <property type="molecule type" value="Genomic_DNA"/>
</dbReference>
<comment type="caution">
    <text evidence="3">The sequence shown here is derived from an EMBL/GenBank/DDBJ whole genome shotgun (WGS) entry which is preliminary data.</text>
</comment>
<dbReference type="InterPro" id="IPR057678">
    <property type="entry name" value="DUF7918"/>
</dbReference>
<evidence type="ECO:0000313" key="4">
    <source>
        <dbReference type="Proteomes" id="UP000799777"/>
    </source>
</evidence>
<feature type="domain" description="DUF7918" evidence="2">
    <location>
        <begin position="9"/>
        <end position="234"/>
    </location>
</feature>
<evidence type="ECO:0000313" key="3">
    <source>
        <dbReference type="EMBL" id="KAF2025120.1"/>
    </source>
</evidence>
<dbReference type="PANTHER" id="PTHR36223">
    <property type="entry name" value="BETA-LACTAMASE-TYPE TRANSPEPTIDASE FOLD DOMAIN CONTAINING PROTEIN"/>
    <property type="match status" value="1"/>
</dbReference>
<reference evidence="3" key="1">
    <citation type="journal article" date="2020" name="Stud. Mycol.">
        <title>101 Dothideomycetes genomes: a test case for predicting lifestyles and emergence of pathogens.</title>
        <authorList>
            <person name="Haridas S."/>
            <person name="Albert R."/>
            <person name="Binder M."/>
            <person name="Bloem J."/>
            <person name="Labutti K."/>
            <person name="Salamov A."/>
            <person name="Andreopoulos B."/>
            <person name="Baker S."/>
            <person name="Barry K."/>
            <person name="Bills G."/>
            <person name="Bluhm B."/>
            <person name="Cannon C."/>
            <person name="Castanera R."/>
            <person name="Culley D."/>
            <person name="Daum C."/>
            <person name="Ezra D."/>
            <person name="Gonzalez J."/>
            <person name="Henrissat B."/>
            <person name="Kuo A."/>
            <person name="Liang C."/>
            <person name="Lipzen A."/>
            <person name="Lutzoni F."/>
            <person name="Magnuson J."/>
            <person name="Mondo S."/>
            <person name="Nolan M."/>
            <person name="Ohm R."/>
            <person name="Pangilinan J."/>
            <person name="Park H.-J."/>
            <person name="Ramirez L."/>
            <person name="Alfaro M."/>
            <person name="Sun H."/>
            <person name="Tritt A."/>
            <person name="Yoshinaga Y."/>
            <person name="Zwiers L.-H."/>
            <person name="Turgeon B."/>
            <person name="Goodwin S."/>
            <person name="Spatafora J."/>
            <person name="Crous P."/>
            <person name="Grigoriev I."/>
        </authorList>
    </citation>
    <scope>NUCLEOTIDE SEQUENCE</scope>
    <source>
        <strain evidence="3">CBS 110217</strain>
    </source>
</reference>
<proteinExistence type="predicted"/>
<sequence>MAIVPAIPGLVVTVDVAGEALSEYDYVEANIDNAALPYVVSRCIEAPTGAEFAIRSLYKPPHSLHSIVQMDIMLDDNYIQVPFEEWGGKDECEGYRYGKATFITDGHSETRNFRFAAHATEKNDQLVTEDVKRQIYSIGQLALFCYYIEGLNEIKLEQVTLVESEEPAPLSQKAVKAAITPGDWLSCRTILSTSEVRDTITFNQVKIANEPFAKFIFYYRSTAALKSLGIIARTPTPSPEPEPQARDPSDMSPEELVAEVNRLRASTGPNEQQQQLARVKREREKSVTTIVGDSDDDIEWVGTQPAKKARRSPGVEDEVVKLDD</sequence>
<dbReference type="PANTHER" id="PTHR36223:SF1">
    <property type="entry name" value="TRANSCRIPTION ELONGATION FACTOR EAF N-TERMINAL DOMAIN-CONTAINING PROTEIN"/>
    <property type="match status" value="1"/>
</dbReference>
<evidence type="ECO:0000259" key="2">
    <source>
        <dbReference type="Pfam" id="PF25534"/>
    </source>
</evidence>
<accession>A0A9P4H011</accession>
<organism evidence="3 4">
    <name type="scientific">Setomelanomma holmii</name>
    <dbReference type="NCBI Taxonomy" id="210430"/>
    <lineage>
        <taxon>Eukaryota</taxon>
        <taxon>Fungi</taxon>
        <taxon>Dikarya</taxon>
        <taxon>Ascomycota</taxon>
        <taxon>Pezizomycotina</taxon>
        <taxon>Dothideomycetes</taxon>
        <taxon>Pleosporomycetidae</taxon>
        <taxon>Pleosporales</taxon>
        <taxon>Pleosporineae</taxon>
        <taxon>Phaeosphaeriaceae</taxon>
        <taxon>Setomelanomma</taxon>
    </lineage>
</organism>
<dbReference type="AlphaFoldDB" id="A0A9P4H011"/>
<dbReference type="OrthoDB" id="3364132at2759"/>
<feature type="region of interest" description="Disordered" evidence="1">
    <location>
        <begin position="232"/>
        <end position="324"/>
    </location>
</feature>